<feature type="transmembrane region" description="Helical" evidence="6">
    <location>
        <begin position="327"/>
        <end position="349"/>
    </location>
</feature>
<feature type="transmembrane region" description="Helical" evidence="6">
    <location>
        <begin position="72"/>
        <end position="92"/>
    </location>
</feature>
<dbReference type="PANTHER" id="PTHR23508:SF10">
    <property type="entry name" value="CARBOXYLIC ACID TRANSPORTER PROTEIN HOMOLOG"/>
    <property type="match status" value="1"/>
</dbReference>
<dbReference type="AlphaFoldDB" id="A0A7D8Z5U7"/>
<dbReference type="Gene3D" id="1.20.1250.20">
    <property type="entry name" value="MFS general substrate transporter like domains"/>
    <property type="match status" value="2"/>
</dbReference>
<feature type="compositionally biased region" description="Basic and acidic residues" evidence="5">
    <location>
        <begin position="509"/>
        <end position="533"/>
    </location>
</feature>
<comment type="subcellular location">
    <subcellularLocation>
        <location evidence="1">Membrane</location>
        <topology evidence="1">Multi-pass membrane protein</topology>
    </subcellularLocation>
</comment>
<accession>A0A7D8Z5U7</accession>
<feature type="transmembrane region" description="Helical" evidence="6">
    <location>
        <begin position="164"/>
        <end position="184"/>
    </location>
</feature>
<dbReference type="CDD" id="cd17316">
    <property type="entry name" value="MFS_SV2_like"/>
    <property type="match status" value="1"/>
</dbReference>
<dbReference type="GO" id="GO:0015355">
    <property type="term" value="F:secondary active monocarboxylate transmembrane transporter activity"/>
    <property type="evidence" value="ECO:0007669"/>
    <property type="project" value="TreeGrafter"/>
</dbReference>
<dbReference type="InterPro" id="IPR020846">
    <property type="entry name" value="MFS_dom"/>
</dbReference>
<keyword evidence="4 6" id="KW-0472">Membrane</keyword>
<comment type="caution">
    <text evidence="8">The sequence shown here is derived from an EMBL/GenBank/DDBJ whole genome shotgun (WGS) entry which is preliminary data.</text>
</comment>
<feature type="transmembrane region" description="Helical" evidence="6">
    <location>
        <begin position="112"/>
        <end position="132"/>
    </location>
</feature>
<feature type="transmembrane region" description="Helical" evidence="6">
    <location>
        <begin position="196"/>
        <end position="218"/>
    </location>
</feature>
<dbReference type="EMBL" id="QKWK01000003">
    <property type="protein sequence ID" value="TXT13154.1"/>
    <property type="molecule type" value="Genomic_DNA"/>
</dbReference>
<dbReference type="GO" id="GO:0035879">
    <property type="term" value="P:plasma membrane lactate transport"/>
    <property type="evidence" value="ECO:0007669"/>
    <property type="project" value="TreeGrafter"/>
</dbReference>
<feature type="transmembrane region" description="Helical" evidence="6">
    <location>
        <begin position="230"/>
        <end position="249"/>
    </location>
</feature>
<reference evidence="8 9" key="1">
    <citation type="journal article" date="2019" name="PLoS Genet.">
        <title>Convergent evolution of linked mating-type loci in basidiomycete fungi.</title>
        <authorList>
            <person name="Sun S."/>
            <person name="Coelho M.A."/>
            <person name="Heitman J."/>
            <person name="Nowrousian M."/>
        </authorList>
    </citation>
    <scope>NUCLEOTIDE SEQUENCE [LARGE SCALE GENOMIC DNA]</scope>
    <source>
        <strain evidence="8 9">CBS 4282</strain>
    </source>
</reference>
<evidence type="ECO:0000256" key="6">
    <source>
        <dbReference type="SAM" id="Phobius"/>
    </source>
</evidence>
<evidence type="ECO:0000259" key="7">
    <source>
        <dbReference type="PROSITE" id="PS50850"/>
    </source>
</evidence>
<evidence type="ECO:0000256" key="3">
    <source>
        <dbReference type="ARBA" id="ARBA00022989"/>
    </source>
</evidence>
<dbReference type="Pfam" id="PF07690">
    <property type="entry name" value="MFS_1"/>
    <property type="match status" value="1"/>
</dbReference>
<dbReference type="OrthoDB" id="5296287at2759"/>
<feature type="transmembrane region" description="Helical" evidence="6">
    <location>
        <begin position="356"/>
        <end position="374"/>
    </location>
</feature>
<dbReference type="GO" id="GO:0005886">
    <property type="term" value="C:plasma membrane"/>
    <property type="evidence" value="ECO:0007669"/>
    <property type="project" value="TreeGrafter"/>
</dbReference>
<dbReference type="PANTHER" id="PTHR23508">
    <property type="entry name" value="CARBOXYLIC ACID TRANSPORTER PROTEIN HOMOLOG"/>
    <property type="match status" value="1"/>
</dbReference>
<gene>
    <name evidence="8" type="ORF">VHUM_01555</name>
</gene>
<evidence type="ECO:0000313" key="8">
    <source>
        <dbReference type="EMBL" id="TXT13154.1"/>
    </source>
</evidence>
<feature type="transmembrane region" description="Helical" evidence="6">
    <location>
        <begin position="288"/>
        <end position="307"/>
    </location>
</feature>
<dbReference type="SUPFAM" id="SSF103473">
    <property type="entry name" value="MFS general substrate transporter"/>
    <property type="match status" value="1"/>
</dbReference>
<proteinExistence type="predicted"/>
<evidence type="ECO:0000256" key="2">
    <source>
        <dbReference type="ARBA" id="ARBA00022692"/>
    </source>
</evidence>
<evidence type="ECO:0000256" key="5">
    <source>
        <dbReference type="SAM" id="MobiDB-lite"/>
    </source>
</evidence>
<feature type="domain" description="Major facilitator superfamily (MFS) profile" evidence="7">
    <location>
        <begin position="74"/>
        <end position="479"/>
    </location>
</feature>
<evidence type="ECO:0000256" key="4">
    <source>
        <dbReference type="ARBA" id="ARBA00023136"/>
    </source>
</evidence>
<feature type="transmembrane region" description="Helical" evidence="6">
    <location>
        <begin position="139"/>
        <end position="158"/>
    </location>
</feature>
<dbReference type="Proteomes" id="UP000473826">
    <property type="component" value="Unassembled WGS sequence"/>
</dbReference>
<sequence length="533" mass="58168">MTQFDAGDEEHAIVHKYPPTSFKGQLEGWHADRGNKSFLQAAIPSWRKKGNSDDEVVYNPIKLVGLLGWRDWLYFFSGWWAWTCDGFDYFAVSVTLADLEKQFDRNDHALTTAITLTLLFRSLGAVIFGLLADRFGRKWTLVANLLLIGVFELGTGFVNTFPQFLGVRAIFGIVMGGIWGQAAATALENVPAQARGLLSGILQQGYAVGYLLAAVINLTVVQNSRYGWRSIYFIGAGFSVSAAIIRACLPESRQYVLAREQLKAEGIDGGATSKRFFKEIGNMLKTNWVRCIWGILVMTGFNFFSHGSQDLYPKYLQTTKFMTAKQASRATIISNCGAVAGGTIAGYLSQYAGRRLTAMIFIVITACFIPLWILPTKFGGLAAGGFWVQFGVQGAWGIVPIYLGEVSPPAFRASFGGVAYQLGNMVSSGAAQIEATAGNTLRIANPKKPNCTYATIQGILIGVVAAWLMLWLFLGPEADGAHFEQAKTAFQEGGGLAESPDFVAPPPGHEGKHAHEHVEDKKERDVEKGQTIQ</sequence>
<keyword evidence="3 6" id="KW-1133">Transmembrane helix</keyword>
<dbReference type="InterPro" id="IPR011701">
    <property type="entry name" value="MFS"/>
</dbReference>
<organism evidence="8 9">
    <name type="scientific">Vanrija humicola</name>
    <name type="common">Yeast</name>
    <name type="synonym">Cryptococcus humicola</name>
    <dbReference type="NCBI Taxonomy" id="5417"/>
    <lineage>
        <taxon>Eukaryota</taxon>
        <taxon>Fungi</taxon>
        <taxon>Dikarya</taxon>
        <taxon>Basidiomycota</taxon>
        <taxon>Agaricomycotina</taxon>
        <taxon>Tremellomycetes</taxon>
        <taxon>Trichosporonales</taxon>
        <taxon>Trichosporonaceae</taxon>
        <taxon>Vanrija</taxon>
    </lineage>
</organism>
<feature type="transmembrane region" description="Helical" evidence="6">
    <location>
        <begin position="451"/>
        <end position="474"/>
    </location>
</feature>
<feature type="region of interest" description="Disordered" evidence="5">
    <location>
        <begin position="493"/>
        <end position="533"/>
    </location>
</feature>
<evidence type="ECO:0000256" key="1">
    <source>
        <dbReference type="ARBA" id="ARBA00004141"/>
    </source>
</evidence>
<evidence type="ECO:0000313" key="9">
    <source>
        <dbReference type="Proteomes" id="UP000473826"/>
    </source>
</evidence>
<keyword evidence="9" id="KW-1185">Reference proteome</keyword>
<dbReference type="FunFam" id="1.20.1250.20:FF:000340">
    <property type="entry name" value="MFS transporter, SHS family, lactate transporter"/>
    <property type="match status" value="1"/>
</dbReference>
<keyword evidence="2 6" id="KW-0812">Transmembrane</keyword>
<name>A0A7D8Z5U7_VANHU</name>
<dbReference type="InterPro" id="IPR036259">
    <property type="entry name" value="MFS_trans_sf"/>
</dbReference>
<dbReference type="PROSITE" id="PS50850">
    <property type="entry name" value="MFS"/>
    <property type="match status" value="1"/>
</dbReference>
<protein>
    <recommendedName>
        <fullName evidence="7">Major facilitator superfamily (MFS) profile domain-containing protein</fullName>
    </recommendedName>
</protein>